<organism evidence="1 2">
    <name type="scientific">Nephila pilipes</name>
    <name type="common">Giant wood spider</name>
    <name type="synonym">Nephila maculata</name>
    <dbReference type="NCBI Taxonomy" id="299642"/>
    <lineage>
        <taxon>Eukaryota</taxon>
        <taxon>Metazoa</taxon>
        <taxon>Ecdysozoa</taxon>
        <taxon>Arthropoda</taxon>
        <taxon>Chelicerata</taxon>
        <taxon>Arachnida</taxon>
        <taxon>Araneae</taxon>
        <taxon>Araneomorphae</taxon>
        <taxon>Entelegynae</taxon>
        <taxon>Araneoidea</taxon>
        <taxon>Nephilidae</taxon>
        <taxon>Nephila</taxon>
    </lineage>
</organism>
<evidence type="ECO:0000313" key="2">
    <source>
        <dbReference type="Proteomes" id="UP000887013"/>
    </source>
</evidence>
<protein>
    <submittedName>
        <fullName evidence="1">Uncharacterized protein</fullName>
    </submittedName>
</protein>
<dbReference type="EMBL" id="BMAW01051896">
    <property type="protein sequence ID" value="GFS83148.1"/>
    <property type="molecule type" value="Genomic_DNA"/>
</dbReference>
<name>A0A8X6MXS7_NEPPI</name>
<accession>A0A8X6MXS7</accession>
<proteinExistence type="predicted"/>
<reference evidence="1" key="1">
    <citation type="submission" date="2020-08" db="EMBL/GenBank/DDBJ databases">
        <title>Multicomponent nature underlies the extraordinary mechanical properties of spider dragline silk.</title>
        <authorList>
            <person name="Kono N."/>
            <person name="Nakamura H."/>
            <person name="Mori M."/>
            <person name="Yoshida Y."/>
            <person name="Ohtoshi R."/>
            <person name="Malay A.D."/>
            <person name="Moran D.A.P."/>
            <person name="Tomita M."/>
            <person name="Numata K."/>
            <person name="Arakawa K."/>
        </authorList>
    </citation>
    <scope>NUCLEOTIDE SEQUENCE</scope>
</reference>
<dbReference type="AlphaFoldDB" id="A0A8X6MXS7"/>
<evidence type="ECO:0000313" key="1">
    <source>
        <dbReference type="EMBL" id="GFS83148.1"/>
    </source>
</evidence>
<dbReference type="Proteomes" id="UP000887013">
    <property type="component" value="Unassembled WGS sequence"/>
</dbReference>
<comment type="caution">
    <text evidence="1">The sequence shown here is derived from an EMBL/GenBank/DDBJ whole genome shotgun (WGS) entry which is preliminary data.</text>
</comment>
<gene>
    <name evidence="1" type="ORF">NPIL_251441</name>
</gene>
<sequence length="149" mass="17489">MQSFEERGVRLVYRANHIHDISSNEFRVKFCEQFRAESFMKEPVAQANVVPRALRGIRYLRGRTSCHRKLSTITNAPRETGERAIKILISFADLRQRLATRYRFKHDLVTYRRFHCKYSSLPKILKIGDLKASKVYRLDTRKTGARGSK</sequence>
<keyword evidence="2" id="KW-1185">Reference proteome</keyword>